<gene>
    <name evidence="3" type="primary">srrm4</name>
</gene>
<feature type="compositionally biased region" description="Basic residues" evidence="1">
    <location>
        <begin position="608"/>
        <end position="624"/>
    </location>
</feature>
<sequence length="624" mass="70658">MQPPRSLQLGPCGASLSLGSQGSTTTFQLEEKQLFEKFWKGTFKAVATPRPESVIVASITASRRVTDSETTTCQQLKPDERKAVDTRDRYGCIKGNRRKHRSHRRARSPSFDEEPSPRPKRKKKKRKSERKRKRKRSPSYSLSPPRKKKKKKKKSSKKSKRHRYTSKKSKHSSSSLKHKRKDERKHKKSSRTHSRRRRRYRRYRRSESETSSCQSSAEDRHHLQKSVVHQAFGDLAAVGQETNAVLNYTDMKWRPTTKSVCKMAPKYRSILSAGTTLSSKPASEILHGNGSQHLTSQTVGPHDYDSGNDTSSPPSSKTGVSQGSVTLDNKSNSCQRVASPGKLKFTDRDNVSDSGNSVTSYASLCKPYGEDGLSATLFSGNGKREQITLGCRLEVVRSPKTSSCSERRSDLSQGRLKTRSSSSRSRSRSSGSSRYSGRYSRSPSLSSCSSYSRSMSNSADLRRRGSVASLSSRGSYSRYSPDRLRDRKRTASSRETDAKHTHKVSGKRRRRKSYSPMKKRRRDSPSHLEARRITSARKRPIPYFRPSPSSSSRCTSVSSWSSLFTRSRSRSPLYSISRSRSRSQSHSYSSYRSYSRSSSWNSVFGSRSRSRSRGSLNKRNKTRR</sequence>
<feature type="compositionally biased region" description="Polar residues" evidence="1">
    <location>
        <begin position="289"/>
        <end position="299"/>
    </location>
</feature>
<feature type="compositionally biased region" description="Basic residues" evidence="1">
    <location>
        <begin position="118"/>
        <end position="137"/>
    </location>
</feature>
<feature type="compositionally biased region" description="Basic and acidic residues" evidence="1">
    <location>
        <begin position="77"/>
        <end position="91"/>
    </location>
</feature>
<accession>I3JWM0</accession>
<feature type="compositionally biased region" description="Low complexity" evidence="1">
    <location>
        <begin position="466"/>
        <end position="479"/>
    </location>
</feature>
<reference evidence="3" key="3">
    <citation type="submission" date="2025-09" db="UniProtKB">
        <authorList>
            <consortium name="Ensembl"/>
        </authorList>
    </citation>
    <scope>IDENTIFICATION</scope>
</reference>
<dbReference type="FunCoup" id="I3JWM0">
    <property type="interactions" value="670"/>
</dbReference>
<dbReference type="GO" id="GO:0005684">
    <property type="term" value="C:U2-type spliceosomal complex"/>
    <property type="evidence" value="ECO:0007669"/>
    <property type="project" value="Ensembl"/>
</dbReference>
<dbReference type="GO" id="GO:0042551">
    <property type="term" value="P:neuron maturation"/>
    <property type="evidence" value="ECO:0007669"/>
    <property type="project" value="Ensembl"/>
</dbReference>
<reference evidence="3" key="2">
    <citation type="submission" date="2025-08" db="UniProtKB">
        <authorList>
            <consortium name="Ensembl"/>
        </authorList>
    </citation>
    <scope>IDENTIFICATION</scope>
</reference>
<dbReference type="Pfam" id="PF15230">
    <property type="entry name" value="SRRM_C"/>
    <property type="match status" value="1"/>
</dbReference>
<dbReference type="GeneID" id="100694892"/>
<dbReference type="Proteomes" id="UP000005207">
    <property type="component" value="Linkage group LG12"/>
</dbReference>
<dbReference type="PANTHER" id="PTHR34755:SF1">
    <property type="entry name" value="SERINE_ARGININE REPETITIVE MATRIX PROTEIN 4"/>
    <property type="match status" value="1"/>
</dbReference>
<feature type="region of interest" description="Disordered" evidence="1">
    <location>
        <begin position="398"/>
        <end position="624"/>
    </location>
</feature>
<dbReference type="InterPro" id="IPR029360">
    <property type="entry name" value="SRRM_C"/>
</dbReference>
<organism evidence="3 4">
    <name type="scientific">Oreochromis niloticus</name>
    <name type="common">Nile tilapia</name>
    <name type="synonym">Tilapia nilotica</name>
    <dbReference type="NCBI Taxonomy" id="8128"/>
    <lineage>
        <taxon>Eukaryota</taxon>
        <taxon>Metazoa</taxon>
        <taxon>Chordata</taxon>
        <taxon>Craniata</taxon>
        <taxon>Vertebrata</taxon>
        <taxon>Euteleostomi</taxon>
        <taxon>Actinopterygii</taxon>
        <taxon>Neopterygii</taxon>
        <taxon>Teleostei</taxon>
        <taxon>Neoteleostei</taxon>
        <taxon>Acanthomorphata</taxon>
        <taxon>Ovalentaria</taxon>
        <taxon>Cichlomorphae</taxon>
        <taxon>Cichliformes</taxon>
        <taxon>Cichlidae</taxon>
        <taxon>African cichlids</taxon>
        <taxon>Pseudocrenilabrinae</taxon>
        <taxon>Oreochromini</taxon>
        <taxon>Oreochromis</taxon>
    </lineage>
</organism>
<name>I3JWM0_ORENI</name>
<feature type="compositionally biased region" description="Low complexity" evidence="1">
    <location>
        <begin position="419"/>
        <end position="458"/>
    </location>
</feature>
<feature type="compositionally biased region" description="Polar residues" evidence="1">
    <location>
        <begin position="62"/>
        <end position="75"/>
    </location>
</feature>
<dbReference type="InterPro" id="IPR052109">
    <property type="entry name" value="SRRM_Domain-Containing"/>
</dbReference>
<dbReference type="PANTHER" id="PTHR34755">
    <property type="entry name" value="SERINE/ARGININE REPETITIVE MATRIX PROTEIN 3-RELATED"/>
    <property type="match status" value="1"/>
</dbReference>
<dbReference type="GO" id="GO:0043484">
    <property type="term" value="P:regulation of RNA splicing"/>
    <property type="evidence" value="ECO:0007669"/>
    <property type="project" value="TreeGrafter"/>
</dbReference>
<feature type="compositionally biased region" description="Basic and acidic residues" evidence="1">
    <location>
        <begin position="523"/>
        <end position="532"/>
    </location>
</feature>
<proteinExistence type="predicted"/>
<dbReference type="GO" id="GO:0000398">
    <property type="term" value="P:mRNA splicing, via spliceosome"/>
    <property type="evidence" value="ECO:0007669"/>
    <property type="project" value="Ensembl"/>
</dbReference>
<dbReference type="InParanoid" id="I3JWM0"/>
<feature type="region of interest" description="Disordered" evidence="1">
    <location>
        <begin position="281"/>
        <end position="356"/>
    </location>
</feature>
<protein>
    <submittedName>
        <fullName evidence="3">Serine/arginine repetitive matrix 4</fullName>
    </submittedName>
</protein>
<dbReference type="KEGG" id="onl:100694892"/>
<feature type="compositionally biased region" description="Basic residues" evidence="1">
    <location>
        <begin position="145"/>
        <end position="204"/>
    </location>
</feature>
<dbReference type="RefSeq" id="XP_005473681.1">
    <property type="nucleotide sequence ID" value="XM_005473624.4"/>
</dbReference>
<evidence type="ECO:0000259" key="2">
    <source>
        <dbReference type="Pfam" id="PF15230"/>
    </source>
</evidence>
<feature type="compositionally biased region" description="Basic residues" evidence="1">
    <location>
        <begin position="95"/>
        <end position="107"/>
    </location>
</feature>
<dbReference type="OrthoDB" id="9950700at2759"/>
<dbReference type="GO" id="GO:0021754">
    <property type="term" value="P:facial nucleus development"/>
    <property type="evidence" value="ECO:0007669"/>
    <property type="project" value="Ensembl"/>
</dbReference>
<dbReference type="CTD" id="84530"/>
<reference evidence="4" key="1">
    <citation type="submission" date="2012-01" db="EMBL/GenBank/DDBJ databases">
        <title>The Genome Sequence of Oreochromis niloticus (Nile Tilapia).</title>
        <authorList>
            <consortium name="Broad Institute Genome Assembly Team"/>
            <consortium name="Broad Institute Sequencing Platform"/>
            <person name="Di Palma F."/>
            <person name="Johnson J."/>
            <person name="Lander E.S."/>
            <person name="Lindblad-Toh K."/>
        </authorList>
    </citation>
    <scope>NUCLEOTIDE SEQUENCE [LARGE SCALE GENOMIC DNA]</scope>
</reference>
<evidence type="ECO:0000313" key="3">
    <source>
        <dbReference type="Ensembl" id="ENSONIP00000013265.1"/>
    </source>
</evidence>
<feature type="compositionally biased region" description="Low complexity" evidence="1">
    <location>
        <begin position="547"/>
        <end position="599"/>
    </location>
</feature>
<feature type="domain" description="Serine/arginine repetitive matrix protein C-terminal" evidence="2">
    <location>
        <begin position="476"/>
        <end position="546"/>
    </location>
</feature>
<dbReference type="eggNOG" id="ENOG502QSPB">
    <property type="taxonomic scope" value="Eukaryota"/>
</dbReference>
<feature type="compositionally biased region" description="Basic residues" evidence="1">
    <location>
        <begin position="500"/>
        <end position="522"/>
    </location>
</feature>
<feature type="region of interest" description="Disordered" evidence="1">
    <location>
        <begin position="62"/>
        <end position="224"/>
    </location>
</feature>
<dbReference type="GeneTree" id="ENSGT00940000167167"/>
<dbReference type="AlphaFoldDB" id="I3JWM0"/>
<dbReference type="OMA" id="RHHLQKS"/>
<dbReference type="Ensembl" id="ENSONIT00000013275.2">
    <property type="protein sequence ID" value="ENSONIP00000013265.1"/>
    <property type="gene ID" value="ENSONIG00000010552.2"/>
</dbReference>
<evidence type="ECO:0000313" key="4">
    <source>
        <dbReference type="Proteomes" id="UP000005207"/>
    </source>
</evidence>
<evidence type="ECO:0000256" key="1">
    <source>
        <dbReference type="SAM" id="MobiDB-lite"/>
    </source>
</evidence>
<feature type="compositionally biased region" description="Polar residues" evidence="1">
    <location>
        <begin position="307"/>
        <end position="336"/>
    </location>
</feature>
<dbReference type="HOGENOM" id="CLU_032561_1_0_1"/>
<dbReference type="GO" id="GO:0003729">
    <property type="term" value="F:mRNA binding"/>
    <property type="evidence" value="ECO:0007669"/>
    <property type="project" value="TreeGrafter"/>
</dbReference>
<keyword evidence="4" id="KW-1185">Reference proteome</keyword>
<dbReference type="GO" id="GO:0007409">
    <property type="term" value="P:axonogenesis"/>
    <property type="evidence" value="ECO:0007669"/>
    <property type="project" value="Ensembl"/>
</dbReference>
<dbReference type="STRING" id="8128.ENSONIP00000013265"/>